<name>A0AA35RI65_GEOBA</name>
<dbReference type="PROSITE" id="PS00518">
    <property type="entry name" value="ZF_RING_1"/>
    <property type="match status" value="1"/>
</dbReference>
<feature type="domain" description="TRAF-type" evidence="10">
    <location>
        <begin position="159"/>
        <end position="215"/>
    </location>
</feature>
<proteinExistence type="predicted"/>
<reference evidence="11" key="1">
    <citation type="submission" date="2023-03" db="EMBL/GenBank/DDBJ databases">
        <authorList>
            <person name="Steffen K."/>
            <person name="Cardenas P."/>
        </authorList>
    </citation>
    <scope>NUCLEOTIDE SEQUENCE</scope>
</reference>
<organism evidence="11 12">
    <name type="scientific">Geodia barretti</name>
    <name type="common">Barrett's horny sponge</name>
    <dbReference type="NCBI Taxonomy" id="519541"/>
    <lineage>
        <taxon>Eukaryota</taxon>
        <taxon>Metazoa</taxon>
        <taxon>Porifera</taxon>
        <taxon>Demospongiae</taxon>
        <taxon>Heteroscleromorpha</taxon>
        <taxon>Tetractinellida</taxon>
        <taxon>Astrophorina</taxon>
        <taxon>Geodiidae</taxon>
        <taxon>Geodia</taxon>
    </lineage>
</organism>
<dbReference type="PROSITE" id="PS50145">
    <property type="entry name" value="ZF_TRAF"/>
    <property type="match status" value="2"/>
</dbReference>
<evidence type="ECO:0000256" key="2">
    <source>
        <dbReference type="ARBA" id="ARBA00022490"/>
    </source>
</evidence>
<feature type="domain" description="TRAF-type" evidence="10">
    <location>
        <begin position="107"/>
        <end position="151"/>
    </location>
</feature>
<feature type="zinc finger region" description="TRAF-type" evidence="7">
    <location>
        <begin position="159"/>
        <end position="215"/>
    </location>
</feature>
<dbReference type="PROSITE" id="PS50089">
    <property type="entry name" value="ZF_RING_2"/>
    <property type="match status" value="1"/>
</dbReference>
<keyword evidence="5 7" id="KW-0863">Zinc-finger</keyword>
<dbReference type="PANTHER" id="PTHR10131">
    <property type="entry name" value="TNF RECEPTOR ASSOCIATED FACTOR"/>
    <property type="match status" value="1"/>
</dbReference>
<evidence type="ECO:0000256" key="1">
    <source>
        <dbReference type="ARBA" id="ARBA00004496"/>
    </source>
</evidence>
<dbReference type="SUPFAM" id="SSF49599">
    <property type="entry name" value="TRAF domain-like"/>
    <property type="match status" value="3"/>
</dbReference>
<dbReference type="Pfam" id="PF02176">
    <property type="entry name" value="zf-TRAF"/>
    <property type="match status" value="1"/>
</dbReference>
<comment type="caution">
    <text evidence="11">The sequence shown here is derived from an EMBL/GenBank/DDBJ whole genome shotgun (WGS) entry which is preliminary data.</text>
</comment>
<dbReference type="GO" id="GO:0007165">
    <property type="term" value="P:signal transduction"/>
    <property type="evidence" value="ECO:0007669"/>
    <property type="project" value="InterPro"/>
</dbReference>
<accession>A0AA35RI65</accession>
<dbReference type="InterPro" id="IPR001293">
    <property type="entry name" value="Znf_TRAF"/>
</dbReference>
<dbReference type="InterPro" id="IPR049342">
    <property type="entry name" value="TRAF1-6_MATH_dom"/>
</dbReference>
<dbReference type="Proteomes" id="UP001174909">
    <property type="component" value="Unassembled WGS sequence"/>
</dbReference>
<dbReference type="InterPro" id="IPR001841">
    <property type="entry name" value="Znf_RING"/>
</dbReference>
<keyword evidence="6 7" id="KW-0862">Zinc</keyword>
<dbReference type="Pfam" id="PF00097">
    <property type="entry name" value="zf-C3HC4"/>
    <property type="match status" value="1"/>
</dbReference>
<evidence type="ECO:0000256" key="5">
    <source>
        <dbReference type="ARBA" id="ARBA00022771"/>
    </source>
</evidence>
<dbReference type="Pfam" id="PF21355">
    <property type="entry name" value="TRAF-mep_MATH"/>
    <property type="match status" value="1"/>
</dbReference>
<evidence type="ECO:0000259" key="10">
    <source>
        <dbReference type="PROSITE" id="PS50145"/>
    </source>
</evidence>
<feature type="domain" description="MATH" evidence="9">
    <location>
        <begin position="266"/>
        <end position="413"/>
    </location>
</feature>
<dbReference type="InterPro" id="IPR018957">
    <property type="entry name" value="Znf_C3HC4_RING-type"/>
</dbReference>
<feature type="zinc finger region" description="TRAF-type" evidence="7">
    <location>
        <begin position="107"/>
        <end position="151"/>
    </location>
</feature>
<feature type="domain" description="RING-type" evidence="8">
    <location>
        <begin position="24"/>
        <end position="63"/>
    </location>
</feature>
<keyword evidence="4" id="KW-0677">Repeat</keyword>
<evidence type="ECO:0000256" key="6">
    <source>
        <dbReference type="ARBA" id="ARBA00022833"/>
    </source>
</evidence>
<keyword evidence="11" id="KW-0675">Receptor</keyword>
<evidence type="ECO:0000256" key="3">
    <source>
        <dbReference type="ARBA" id="ARBA00022723"/>
    </source>
</evidence>
<evidence type="ECO:0000256" key="7">
    <source>
        <dbReference type="PROSITE-ProRule" id="PRU00207"/>
    </source>
</evidence>
<dbReference type="InterPro" id="IPR008974">
    <property type="entry name" value="TRAF-like"/>
</dbReference>
<dbReference type="SUPFAM" id="SSF57850">
    <property type="entry name" value="RING/U-box"/>
    <property type="match status" value="1"/>
</dbReference>
<dbReference type="Gene3D" id="3.30.40.10">
    <property type="entry name" value="Zinc/RING finger domain, C3HC4 (zinc finger)"/>
    <property type="match status" value="3"/>
</dbReference>
<evidence type="ECO:0000259" key="9">
    <source>
        <dbReference type="PROSITE" id="PS50144"/>
    </source>
</evidence>
<sequence length="416" mass="47085">MAQDGGLDIDEDLFVDALPDYLKCPICLCVLQSPFQTPCGHRFCRDCIQPVLKTRNNVCPKDRTVIDATNTFPDNAARLQINSLRIKCPKHASGCVWVGELSDEAGHEQSCEYFHVLCKLCGDLFPRVGLSSHEPTCPKRQLPCEYCGLEFRLSDLSPHYTTCPEYPVPCRNKCPAGKVPRKDEESHYTNECSKELVECKLAAFGCSERVPRSEMGDHLVTCAPQRTLSLANTVLKLQKDVQELSLAFAQQKEQQKTVTNTLYPCVGQFTWKLEDVRLKVKQAQARESPEPVMIYSPPFFSHEGGYKMCLCVYPAGDSNLDCLSVYFVIMKGPYDKILPWPFQKAIRITLLSCREGPGIVKDINPDPKLHYFHRPEKPKNVGYGYPKFISLQKLLSDHSEYLDGDSVFIRCEIFHS</sequence>
<dbReference type="InterPro" id="IPR017907">
    <property type="entry name" value="Znf_RING_CS"/>
</dbReference>
<dbReference type="Gene3D" id="2.60.210.10">
    <property type="entry name" value="Apoptosis, Tumor Necrosis Factor Receptor Associated Protein 2, Chain A"/>
    <property type="match status" value="1"/>
</dbReference>
<dbReference type="InterPro" id="IPR012227">
    <property type="entry name" value="TNF_rcpt-assoc_TRAF_met"/>
</dbReference>
<dbReference type="AlphaFoldDB" id="A0AA35RI65"/>
<dbReference type="GO" id="GO:0005737">
    <property type="term" value="C:cytoplasm"/>
    <property type="evidence" value="ECO:0007669"/>
    <property type="project" value="UniProtKB-SubCell"/>
</dbReference>
<dbReference type="SMART" id="SM00184">
    <property type="entry name" value="RING"/>
    <property type="match status" value="1"/>
</dbReference>
<evidence type="ECO:0000313" key="11">
    <source>
        <dbReference type="EMBL" id="CAI8011467.1"/>
    </source>
</evidence>
<dbReference type="GO" id="GO:0042981">
    <property type="term" value="P:regulation of apoptotic process"/>
    <property type="evidence" value="ECO:0007669"/>
    <property type="project" value="InterPro"/>
</dbReference>
<comment type="subcellular location">
    <subcellularLocation>
        <location evidence="1">Cytoplasm</location>
    </subcellularLocation>
</comment>
<dbReference type="PROSITE" id="PS50144">
    <property type="entry name" value="MATH"/>
    <property type="match status" value="1"/>
</dbReference>
<evidence type="ECO:0000256" key="4">
    <source>
        <dbReference type="ARBA" id="ARBA00022737"/>
    </source>
</evidence>
<dbReference type="PIRSF" id="PIRSF015614">
    <property type="entry name" value="TRAF"/>
    <property type="match status" value="1"/>
</dbReference>
<dbReference type="GO" id="GO:0008270">
    <property type="term" value="F:zinc ion binding"/>
    <property type="evidence" value="ECO:0007669"/>
    <property type="project" value="UniProtKB-KW"/>
</dbReference>
<dbReference type="EMBL" id="CASHTH010001102">
    <property type="protein sequence ID" value="CAI8011467.1"/>
    <property type="molecule type" value="Genomic_DNA"/>
</dbReference>
<evidence type="ECO:0000313" key="12">
    <source>
        <dbReference type="Proteomes" id="UP001174909"/>
    </source>
</evidence>
<keyword evidence="3 7" id="KW-0479">Metal-binding</keyword>
<gene>
    <name evidence="11" type="ORF">GBAR_LOCUS7393</name>
</gene>
<dbReference type="FunFam" id="3.30.40.10:FF:000121">
    <property type="entry name" value="TNF receptor-associated factor"/>
    <property type="match status" value="1"/>
</dbReference>
<dbReference type="InterPro" id="IPR013083">
    <property type="entry name" value="Znf_RING/FYVE/PHD"/>
</dbReference>
<evidence type="ECO:0000259" key="8">
    <source>
        <dbReference type="PROSITE" id="PS50089"/>
    </source>
</evidence>
<keyword evidence="12" id="KW-1185">Reference proteome</keyword>
<dbReference type="PANTHER" id="PTHR10131:SF94">
    <property type="entry name" value="TNF RECEPTOR-ASSOCIATED FACTOR 4"/>
    <property type="match status" value="1"/>
</dbReference>
<protein>
    <submittedName>
        <fullName evidence="11">TNF receptor-associated factor 6</fullName>
    </submittedName>
</protein>
<keyword evidence="2" id="KW-0963">Cytoplasm</keyword>
<dbReference type="InterPro" id="IPR002083">
    <property type="entry name" value="MATH/TRAF_dom"/>
</dbReference>